<dbReference type="AlphaFoldDB" id="A0A9D3VJX5"/>
<organism evidence="1 2">
    <name type="scientific">Gossypium stocksii</name>
    <dbReference type="NCBI Taxonomy" id="47602"/>
    <lineage>
        <taxon>Eukaryota</taxon>
        <taxon>Viridiplantae</taxon>
        <taxon>Streptophyta</taxon>
        <taxon>Embryophyta</taxon>
        <taxon>Tracheophyta</taxon>
        <taxon>Spermatophyta</taxon>
        <taxon>Magnoliopsida</taxon>
        <taxon>eudicotyledons</taxon>
        <taxon>Gunneridae</taxon>
        <taxon>Pentapetalae</taxon>
        <taxon>rosids</taxon>
        <taxon>malvids</taxon>
        <taxon>Malvales</taxon>
        <taxon>Malvaceae</taxon>
        <taxon>Malvoideae</taxon>
        <taxon>Gossypium</taxon>
    </lineage>
</organism>
<evidence type="ECO:0000313" key="1">
    <source>
        <dbReference type="EMBL" id="KAH1083732.1"/>
    </source>
</evidence>
<gene>
    <name evidence="1" type="ORF">J1N35_023493</name>
</gene>
<reference evidence="1 2" key="1">
    <citation type="journal article" date="2021" name="Plant Biotechnol. J.">
        <title>Multi-omics assisted identification of the key and species-specific regulatory components of drought-tolerant mechanisms in Gossypium stocksii.</title>
        <authorList>
            <person name="Yu D."/>
            <person name="Ke L."/>
            <person name="Zhang D."/>
            <person name="Wu Y."/>
            <person name="Sun Y."/>
            <person name="Mei J."/>
            <person name="Sun J."/>
            <person name="Sun Y."/>
        </authorList>
    </citation>
    <scope>NUCLEOTIDE SEQUENCE [LARGE SCALE GENOMIC DNA]</scope>
    <source>
        <strain evidence="2">cv. E1</strain>
        <tissue evidence="1">Leaf</tissue>
    </source>
</reference>
<accession>A0A9D3VJX5</accession>
<keyword evidence="2" id="KW-1185">Reference proteome</keyword>
<evidence type="ECO:0000313" key="2">
    <source>
        <dbReference type="Proteomes" id="UP000828251"/>
    </source>
</evidence>
<proteinExistence type="predicted"/>
<dbReference type="EMBL" id="JAIQCV010000007">
    <property type="protein sequence ID" value="KAH1083732.1"/>
    <property type="molecule type" value="Genomic_DNA"/>
</dbReference>
<protein>
    <submittedName>
        <fullName evidence="1">Uncharacterized protein</fullName>
    </submittedName>
</protein>
<dbReference type="OrthoDB" id="1298252at2759"/>
<sequence length="129" mass="15377">MEKVWTLTQNINKNNQSTLVSERTGFINFRQWGFKWRYQDIACKRFCLLHYFCYADHIRYKNIPYLITWIDAARTNDLEKIDFHIAIDCKFLAIKMPPTIFQCQKLVIGNLDCIYRAVICLDAPKKVSF</sequence>
<dbReference type="Proteomes" id="UP000828251">
    <property type="component" value="Unassembled WGS sequence"/>
</dbReference>
<comment type="caution">
    <text evidence="1">The sequence shown here is derived from an EMBL/GenBank/DDBJ whole genome shotgun (WGS) entry which is preliminary data.</text>
</comment>
<name>A0A9D3VJX5_9ROSI</name>